<dbReference type="PANTHER" id="PTHR43298:SF2">
    <property type="entry name" value="FMN_FAD EXPORTER YEEO-RELATED"/>
    <property type="match status" value="1"/>
</dbReference>
<dbReference type="Pfam" id="PF01554">
    <property type="entry name" value="MatE"/>
    <property type="match status" value="2"/>
</dbReference>
<dbReference type="Proteomes" id="UP000285972">
    <property type="component" value="Unassembled WGS sequence"/>
</dbReference>
<evidence type="ECO:0000256" key="4">
    <source>
        <dbReference type="ARBA" id="ARBA00022448"/>
    </source>
</evidence>
<evidence type="ECO:0000313" key="14">
    <source>
        <dbReference type="EMBL" id="RLM28081.1"/>
    </source>
</evidence>
<feature type="transmembrane region" description="Helical" evidence="13">
    <location>
        <begin position="187"/>
        <end position="207"/>
    </location>
</feature>
<feature type="transmembrane region" description="Helical" evidence="13">
    <location>
        <begin position="340"/>
        <end position="366"/>
    </location>
</feature>
<evidence type="ECO:0000256" key="7">
    <source>
        <dbReference type="ARBA" id="ARBA00022692"/>
    </source>
</evidence>
<evidence type="ECO:0000256" key="10">
    <source>
        <dbReference type="ARBA" id="ARBA00023136"/>
    </source>
</evidence>
<dbReference type="InterPro" id="IPR048279">
    <property type="entry name" value="MdtK-like"/>
</dbReference>
<evidence type="ECO:0000256" key="9">
    <source>
        <dbReference type="ARBA" id="ARBA00023065"/>
    </source>
</evidence>
<feature type="transmembrane region" description="Helical" evidence="13">
    <location>
        <begin position="42"/>
        <end position="75"/>
    </location>
</feature>
<dbReference type="NCBIfam" id="TIGR00797">
    <property type="entry name" value="matE"/>
    <property type="match status" value="1"/>
</dbReference>
<comment type="similarity">
    <text evidence="2">Belongs to the multi antimicrobial extrusion (MATE) (TC 2.A.66.1) family. MepA subfamily.</text>
</comment>
<name>A0AAE8EVA1_9GAMM</name>
<evidence type="ECO:0000256" key="12">
    <source>
        <dbReference type="ARBA" id="ARBA00031636"/>
    </source>
</evidence>
<reference evidence="14 15" key="1">
    <citation type="submission" date="2016-09" db="EMBL/GenBank/DDBJ databases">
        <authorList>
            <person name="Doonan J."/>
            <person name="Pachebat J.A."/>
            <person name="Golyshin P.N."/>
            <person name="Denman S."/>
            <person name="Mcdonald J.E."/>
        </authorList>
    </citation>
    <scope>NUCLEOTIDE SEQUENCE [LARGE SCALE GENOMIC DNA]</scope>
    <source>
        <strain evidence="14 15">FRB141</strain>
    </source>
</reference>
<dbReference type="GO" id="GO:0005886">
    <property type="term" value="C:plasma membrane"/>
    <property type="evidence" value="ECO:0007669"/>
    <property type="project" value="UniProtKB-SubCell"/>
</dbReference>
<keyword evidence="9" id="KW-0406">Ion transport</keyword>
<comment type="subcellular location">
    <subcellularLocation>
        <location evidence="1">Cell inner membrane</location>
        <topology evidence="1">Multi-pass membrane protein</topology>
    </subcellularLocation>
</comment>
<protein>
    <recommendedName>
        <fullName evidence="3">Multidrug export protein MepA</fullName>
    </recommendedName>
    <alternativeName>
        <fullName evidence="12">Multidrug-efflux transporter</fullName>
    </alternativeName>
</protein>
<evidence type="ECO:0000313" key="15">
    <source>
        <dbReference type="Proteomes" id="UP000285972"/>
    </source>
</evidence>
<evidence type="ECO:0000256" key="2">
    <source>
        <dbReference type="ARBA" id="ARBA00008417"/>
    </source>
</evidence>
<dbReference type="EMBL" id="MJLX01000008">
    <property type="protein sequence ID" value="RLM28081.1"/>
    <property type="molecule type" value="Genomic_DNA"/>
</dbReference>
<evidence type="ECO:0000256" key="3">
    <source>
        <dbReference type="ARBA" id="ARBA00022106"/>
    </source>
</evidence>
<dbReference type="PIRSF" id="PIRSF006603">
    <property type="entry name" value="DinF"/>
    <property type="match status" value="1"/>
</dbReference>
<dbReference type="InterPro" id="IPR002528">
    <property type="entry name" value="MATE_fam"/>
</dbReference>
<feature type="transmembrane region" description="Helical" evidence="13">
    <location>
        <begin position="228"/>
        <end position="248"/>
    </location>
</feature>
<feature type="transmembrane region" description="Helical" evidence="13">
    <location>
        <begin position="87"/>
        <end position="109"/>
    </location>
</feature>
<keyword evidence="10 13" id="KW-0472">Membrane</keyword>
<keyword evidence="5" id="KW-0050">Antiport</keyword>
<organism evidence="14 15">
    <name type="scientific">Brenneria goodwinii</name>
    <dbReference type="NCBI Taxonomy" id="1109412"/>
    <lineage>
        <taxon>Bacteria</taxon>
        <taxon>Pseudomonadati</taxon>
        <taxon>Pseudomonadota</taxon>
        <taxon>Gammaproteobacteria</taxon>
        <taxon>Enterobacterales</taxon>
        <taxon>Pectobacteriaceae</taxon>
        <taxon>Brenneria</taxon>
    </lineage>
</organism>
<evidence type="ECO:0000256" key="1">
    <source>
        <dbReference type="ARBA" id="ARBA00004429"/>
    </source>
</evidence>
<accession>A0AAE8EVA1</accession>
<evidence type="ECO:0000256" key="6">
    <source>
        <dbReference type="ARBA" id="ARBA00022475"/>
    </source>
</evidence>
<dbReference type="GO" id="GO:0015297">
    <property type="term" value="F:antiporter activity"/>
    <property type="evidence" value="ECO:0007669"/>
    <property type="project" value="UniProtKB-KW"/>
</dbReference>
<dbReference type="GO" id="GO:0046677">
    <property type="term" value="P:response to antibiotic"/>
    <property type="evidence" value="ECO:0007669"/>
    <property type="project" value="UniProtKB-KW"/>
</dbReference>
<keyword evidence="4" id="KW-0813">Transport</keyword>
<keyword evidence="8 13" id="KW-1133">Transmembrane helix</keyword>
<dbReference type="InterPro" id="IPR050222">
    <property type="entry name" value="MATE_MdtK"/>
</dbReference>
<evidence type="ECO:0000256" key="13">
    <source>
        <dbReference type="SAM" id="Phobius"/>
    </source>
</evidence>
<evidence type="ECO:0000256" key="5">
    <source>
        <dbReference type="ARBA" id="ARBA00022449"/>
    </source>
</evidence>
<dbReference type="PANTHER" id="PTHR43298">
    <property type="entry name" value="MULTIDRUG RESISTANCE PROTEIN NORM-RELATED"/>
    <property type="match status" value="1"/>
</dbReference>
<proteinExistence type="inferred from homology"/>
<feature type="transmembrane region" description="Helical" evidence="13">
    <location>
        <begin position="260"/>
        <end position="284"/>
    </location>
</feature>
<evidence type="ECO:0000256" key="8">
    <source>
        <dbReference type="ARBA" id="ARBA00022989"/>
    </source>
</evidence>
<feature type="transmembrane region" description="Helical" evidence="13">
    <location>
        <begin position="378"/>
        <end position="400"/>
    </location>
</feature>
<sequence>MANDNILPLITKLALPTIVGVSVSALYQILNAFFIGRLGTQAIAAMALTFPFAIAISCIGLCFGTGVASFISRFLGAGDNEKASQYALSSIALGAVCAILLCIFIESFSLQIFSAMGATDETLVLSQRYLRWLLIGYVLVVLNMTAGFITRAEGNTPFSMHTQLAAFISNAILDPIFIFYFDFGIEGAGIATLIGQCVSVAMYTVHFSSGRSVINLKAGFANGKGLRAIVRVGFPAAINSLLQVISISCLNKIAMNYGDTVIAGVGIASRLLMVASLPINGLCMGSQAIVGYNLGARKIQRVHEVVKTLTLFACGVALLYTVICFFFSRSMAAFFSTDPHVIAVASLAIIIFHISMPFIALQQVCLMYFQSVGIAKTALYISLLRYMVLTVPLLLILSWYWGITGIYYSLPLADILTGCVCVLLLRTQLIQMRMQWQQV</sequence>
<keyword evidence="11" id="KW-0046">Antibiotic resistance</keyword>
<feature type="transmembrane region" description="Helical" evidence="13">
    <location>
        <begin position="406"/>
        <end position="425"/>
    </location>
</feature>
<dbReference type="CDD" id="cd13143">
    <property type="entry name" value="MATE_MepA_like"/>
    <property type="match status" value="1"/>
</dbReference>
<comment type="caution">
    <text evidence="14">The sequence shown here is derived from an EMBL/GenBank/DDBJ whole genome shotgun (WGS) entry which is preliminary data.</text>
</comment>
<keyword evidence="6" id="KW-1003">Cell membrane</keyword>
<feature type="transmembrane region" description="Helical" evidence="13">
    <location>
        <begin position="129"/>
        <end position="150"/>
    </location>
</feature>
<evidence type="ECO:0000256" key="11">
    <source>
        <dbReference type="ARBA" id="ARBA00023251"/>
    </source>
</evidence>
<gene>
    <name evidence="14" type="ORF">BIY26_04910</name>
</gene>
<feature type="transmembrane region" description="Helical" evidence="13">
    <location>
        <begin position="305"/>
        <end position="328"/>
    </location>
</feature>
<dbReference type="GO" id="GO:0006811">
    <property type="term" value="P:monoatomic ion transport"/>
    <property type="evidence" value="ECO:0007669"/>
    <property type="project" value="UniProtKB-KW"/>
</dbReference>
<feature type="transmembrane region" description="Helical" evidence="13">
    <location>
        <begin position="12"/>
        <end position="30"/>
    </location>
</feature>
<keyword evidence="7 13" id="KW-0812">Transmembrane</keyword>
<dbReference type="AlphaFoldDB" id="A0AAE8EVA1"/>
<dbReference type="GO" id="GO:0042910">
    <property type="term" value="F:xenobiotic transmembrane transporter activity"/>
    <property type="evidence" value="ECO:0007669"/>
    <property type="project" value="InterPro"/>
</dbReference>
<dbReference type="InterPro" id="IPR045070">
    <property type="entry name" value="MATE_MepA-like"/>
</dbReference>
<feature type="transmembrane region" description="Helical" evidence="13">
    <location>
        <begin position="162"/>
        <end position="181"/>
    </location>
</feature>